<feature type="compositionally biased region" description="Low complexity" evidence="1">
    <location>
        <begin position="287"/>
        <end position="297"/>
    </location>
</feature>
<dbReference type="InterPro" id="IPR029046">
    <property type="entry name" value="LolA/LolB/LppX"/>
</dbReference>
<keyword evidence="2" id="KW-0732">Signal</keyword>
<name>A0A542X8N0_9MICO</name>
<feature type="signal peptide" evidence="2">
    <location>
        <begin position="1"/>
        <end position="31"/>
    </location>
</feature>
<comment type="caution">
    <text evidence="3">The sequence shown here is derived from an EMBL/GenBank/DDBJ whole genome shotgun (WGS) entry which is preliminary data.</text>
</comment>
<reference evidence="3 4" key="1">
    <citation type="submission" date="2019-06" db="EMBL/GenBank/DDBJ databases">
        <title>Sequencing the genomes of 1000 actinobacteria strains.</title>
        <authorList>
            <person name="Klenk H.-P."/>
        </authorList>
    </citation>
    <scope>NUCLEOTIDE SEQUENCE [LARGE SCALE GENOMIC DNA]</scope>
    <source>
        <strain evidence="3 4">DSM 24617</strain>
    </source>
</reference>
<dbReference type="Gene3D" id="2.50.20.20">
    <property type="match status" value="1"/>
</dbReference>
<dbReference type="SUPFAM" id="SSF89392">
    <property type="entry name" value="Prokaryotic lipoproteins and lipoprotein localization factors"/>
    <property type="match status" value="1"/>
</dbReference>
<sequence length="314" mass="31895">MSATTKRLTVGAGVTLAAALAVSGCQSSQQATDTSAAQPAAAPRAGAQVDGKDLAGKLQSASLAAKSVRVSLTGFGESAAIGSADLAFVSPQRTDLQVSATDAPGKQLRMVDGTVYLSAPQGVANGGKPWVSASQDSQNPYAKAGVQLLQQALQQAPTAQAGIVARSKVTTVGSEKVNGVDATRYRLATPLGSVVDQLAKGLPASVREDPEAGRMLGMVRQMTQGVTVTQDLWVDGGNRPLRLELTVPDLLRSMGQGAGGQGSDKAAAASGEKVTLTYSRWGAPVQIAAPPAAQTQPVEDAWGDQLPRKGGSPA</sequence>
<evidence type="ECO:0000313" key="3">
    <source>
        <dbReference type="EMBL" id="TQL32198.1"/>
    </source>
</evidence>
<evidence type="ECO:0000256" key="1">
    <source>
        <dbReference type="SAM" id="MobiDB-lite"/>
    </source>
</evidence>
<proteinExistence type="predicted"/>
<dbReference type="PROSITE" id="PS51257">
    <property type="entry name" value="PROKAR_LIPOPROTEIN"/>
    <property type="match status" value="1"/>
</dbReference>
<accession>A0A542X8N0</accession>
<feature type="region of interest" description="Disordered" evidence="1">
    <location>
        <begin position="287"/>
        <end position="314"/>
    </location>
</feature>
<dbReference type="OrthoDB" id="3781094at2"/>
<evidence type="ECO:0000256" key="2">
    <source>
        <dbReference type="SAM" id="SignalP"/>
    </source>
</evidence>
<feature type="chain" id="PRO_5022234757" description="Lipoprotein LprG" evidence="2">
    <location>
        <begin position="32"/>
        <end position="314"/>
    </location>
</feature>
<organism evidence="3 4">
    <name type="scientific">Barrientosiimonas humi</name>
    <dbReference type="NCBI Taxonomy" id="999931"/>
    <lineage>
        <taxon>Bacteria</taxon>
        <taxon>Bacillati</taxon>
        <taxon>Actinomycetota</taxon>
        <taxon>Actinomycetes</taxon>
        <taxon>Micrococcales</taxon>
        <taxon>Dermacoccaceae</taxon>
        <taxon>Barrientosiimonas</taxon>
    </lineage>
</organism>
<dbReference type="AlphaFoldDB" id="A0A542X8N0"/>
<evidence type="ECO:0008006" key="5">
    <source>
        <dbReference type="Google" id="ProtNLM"/>
    </source>
</evidence>
<evidence type="ECO:0000313" key="4">
    <source>
        <dbReference type="Proteomes" id="UP000318336"/>
    </source>
</evidence>
<dbReference type="Proteomes" id="UP000318336">
    <property type="component" value="Unassembled WGS sequence"/>
</dbReference>
<dbReference type="EMBL" id="VFOK01000001">
    <property type="protein sequence ID" value="TQL32198.1"/>
    <property type="molecule type" value="Genomic_DNA"/>
</dbReference>
<protein>
    <recommendedName>
        <fullName evidence="5">Lipoprotein LprG</fullName>
    </recommendedName>
</protein>
<feature type="region of interest" description="Disordered" evidence="1">
    <location>
        <begin position="28"/>
        <end position="48"/>
    </location>
</feature>
<gene>
    <name evidence="3" type="ORF">FB554_0318</name>
</gene>
<keyword evidence="4" id="KW-1185">Reference proteome</keyword>
<dbReference type="RefSeq" id="WP_142004331.1">
    <property type="nucleotide sequence ID" value="NZ_CAJTBP010000001.1"/>
</dbReference>